<sequence>MATSSIQPGADLYYAAGPSWRVVPPTKATVVDAGPYRIVRQRQGAFYLASWHPDPAGNAVLVDLDEPRGVRRTAVPRRDLHGPWLATLAKLGRTVAGVKAHQARVAELAARPGPIAVDDVLRLAACDEGVDDGMFGALANAVDD</sequence>
<name>A0A917U277_9ACTN</name>
<organism evidence="1 2">
    <name type="scientific">Dactylosporangium sucinum</name>
    <dbReference type="NCBI Taxonomy" id="1424081"/>
    <lineage>
        <taxon>Bacteria</taxon>
        <taxon>Bacillati</taxon>
        <taxon>Actinomycetota</taxon>
        <taxon>Actinomycetes</taxon>
        <taxon>Micromonosporales</taxon>
        <taxon>Micromonosporaceae</taxon>
        <taxon>Dactylosporangium</taxon>
    </lineage>
</organism>
<dbReference type="Proteomes" id="UP000642070">
    <property type="component" value="Unassembled WGS sequence"/>
</dbReference>
<dbReference type="EMBL" id="BMPI01000035">
    <property type="protein sequence ID" value="GGM52385.1"/>
    <property type="molecule type" value="Genomic_DNA"/>
</dbReference>
<dbReference type="AlphaFoldDB" id="A0A917U277"/>
<keyword evidence="2" id="KW-1185">Reference proteome</keyword>
<proteinExistence type="predicted"/>
<protein>
    <submittedName>
        <fullName evidence="1">Uncharacterized protein</fullName>
    </submittedName>
</protein>
<reference evidence="1" key="2">
    <citation type="submission" date="2020-09" db="EMBL/GenBank/DDBJ databases">
        <authorList>
            <person name="Sun Q."/>
            <person name="Ohkuma M."/>
        </authorList>
    </citation>
    <scope>NUCLEOTIDE SEQUENCE</scope>
    <source>
        <strain evidence="1">JCM 19831</strain>
    </source>
</reference>
<gene>
    <name evidence="1" type="ORF">GCM10007977_062460</name>
</gene>
<evidence type="ECO:0000313" key="2">
    <source>
        <dbReference type="Proteomes" id="UP000642070"/>
    </source>
</evidence>
<accession>A0A917U277</accession>
<reference evidence="1" key="1">
    <citation type="journal article" date="2014" name="Int. J. Syst. Evol. Microbiol.">
        <title>Complete genome sequence of Corynebacterium casei LMG S-19264T (=DSM 44701T), isolated from a smear-ripened cheese.</title>
        <authorList>
            <consortium name="US DOE Joint Genome Institute (JGI-PGF)"/>
            <person name="Walter F."/>
            <person name="Albersmeier A."/>
            <person name="Kalinowski J."/>
            <person name="Ruckert C."/>
        </authorList>
    </citation>
    <scope>NUCLEOTIDE SEQUENCE</scope>
    <source>
        <strain evidence="1">JCM 19831</strain>
    </source>
</reference>
<comment type="caution">
    <text evidence="1">The sequence shown here is derived from an EMBL/GenBank/DDBJ whole genome shotgun (WGS) entry which is preliminary data.</text>
</comment>
<dbReference type="RefSeq" id="WP_190253560.1">
    <property type="nucleotide sequence ID" value="NZ_BMPI01000035.1"/>
</dbReference>
<evidence type="ECO:0000313" key="1">
    <source>
        <dbReference type="EMBL" id="GGM52385.1"/>
    </source>
</evidence>